<evidence type="ECO:0000313" key="1">
    <source>
        <dbReference type="EMBL" id="VAW51850.1"/>
    </source>
</evidence>
<dbReference type="SUPFAM" id="SSF48695">
    <property type="entry name" value="Multiheme cytochromes"/>
    <property type="match status" value="1"/>
</dbReference>
<dbReference type="AlphaFoldDB" id="A0A3B0WH98"/>
<dbReference type="InterPro" id="IPR036280">
    <property type="entry name" value="Multihaem_cyt_sf"/>
</dbReference>
<dbReference type="EMBL" id="UOFE01000023">
    <property type="protein sequence ID" value="VAW51850.1"/>
    <property type="molecule type" value="Genomic_DNA"/>
</dbReference>
<organism evidence="1">
    <name type="scientific">hydrothermal vent metagenome</name>
    <dbReference type="NCBI Taxonomy" id="652676"/>
    <lineage>
        <taxon>unclassified sequences</taxon>
        <taxon>metagenomes</taxon>
        <taxon>ecological metagenomes</taxon>
    </lineage>
</organism>
<gene>
    <name evidence="1" type="ORF">MNBD_GAMMA05-1965</name>
</gene>
<sequence>MTRFLRPLLVLIGFMLVSPSTFAETPFPTVHEPSDESLKCIQPEDEMRRNHMNYILHERDETMHEGVRNEPGSLAACIDCHVEPNAKGEIAGISSEEHFCNACHQYASVQIDCFQCHADRPQKFITRGNNDASIKQQLQQTLATENNSSEGVNE</sequence>
<reference evidence="1" key="1">
    <citation type="submission" date="2018-06" db="EMBL/GenBank/DDBJ databases">
        <authorList>
            <person name="Zhirakovskaya E."/>
        </authorList>
    </citation>
    <scope>NUCLEOTIDE SEQUENCE</scope>
</reference>
<name>A0A3B0WH98_9ZZZZ</name>
<protein>
    <submittedName>
        <fullName evidence="1">Sulfite reduction-associated complex DsrMKJOP multiheme protein DsrJ (=HmeF)</fullName>
    </submittedName>
</protein>
<accession>A0A3B0WH98</accession>
<proteinExistence type="predicted"/>